<evidence type="ECO:0000259" key="8">
    <source>
        <dbReference type="Pfam" id="PF14306"/>
    </source>
</evidence>
<evidence type="ECO:0000259" key="7">
    <source>
        <dbReference type="Pfam" id="PF01747"/>
    </source>
</evidence>
<evidence type="ECO:0000256" key="1">
    <source>
        <dbReference type="ARBA" id="ARBA00004678"/>
    </source>
</evidence>
<evidence type="ECO:0000259" key="6">
    <source>
        <dbReference type="Pfam" id="PF01583"/>
    </source>
</evidence>
<comment type="pathway">
    <text evidence="1">Sulfur metabolism.</text>
</comment>
<dbReference type="SUPFAM" id="SSF52374">
    <property type="entry name" value="Nucleotidylyl transferase"/>
    <property type="match status" value="1"/>
</dbReference>
<keyword evidence="4" id="KW-0547">Nucleotide-binding</keyword>
<dbReference type="InterPro" id="IPR050512">
    <property type="entry name" value="Sulf_AdTrans/APS_kinase"/>
</dbReference>
<dbReference type="CDD" id="cd02027">
    <property type="entry name" value="APSK"/>
    <property type="match status" value="1"/>
</dbReference>
<feature type="domain" description="APS kinase" evidence="6">
    <location>
        <begin position="364"/>
        <end position="512"/>
    </location>
</feature>
<dbReference type="NCBIfam" id="TIGR00455">
    <property type="entry name" value="apsK"/>
    <property type="match status" value="1"/>
</dbReference>
<dbReference type="InterPro" id="IPR002891">
    <property type="entry name" value="APS"/>
</dbReference>
<dbReference type="GO" id="GO:0004020">
    <property type="term" value="F:adenylylsulfate kinase activity"/>
    <property type="evidence" value="ECO:0007669"/>
    <property type="project" value="InterPro"/>
</dbReference>
<reference evidence="9" key="1">
    <citation type="journal article" date="2019" name="MBio">
        <title>Virus Genomes from Deep Sea Sediments Expand the Ocean Megavirome and Support Independent Origins of Viral Gigantism.</title>
        <authorList>
            <person name="Backstrom D."/>
            <person name="Yutin N."/>
            <person name="Jorgensen S.L."/>
            <person name="Dharamshi J."/>
            <person name="Homa F."/>
            <person name="Zaremba-Niedwiedzka K."/>
            <person name="Spang A."/>
            <person name="Wolf Y.I."/>
            <person name="Koonin E.V."/>
            <person name="Ettema T.J."/>
        </authorList>
    </citation>
    <scope>NUCLEOTIDE SEQUENCE</scope>
</reference>
<evidence type="ECO:0000256" key="3">
    <source>
        <dbReference type="ARBA" id="ARBA00022695"/>
    </source>
</evidence>
<dbReference type="NCBIfam" id="NF004040">
    <property type="entry name" value="PRK05537.1"/>
    <property type="match status" value="1"/>
</dbReference>
<dbReference type="InterPro" id="IPR015947">
    <property type="entry name" value="PUA-like_sf"/>
</dbReference>
<organism evidence="9">
    <name type="scientific">Marseillevirus LCMAC202</name>
    <dbReference type="NCBI Taxonomy" id="2506606"/>
    <lineage>
        <taxon>Viruses</taxon>
        <taxon>Varidnaviria</taxon>
        <taxon>Bamfordvirae</taxon>
        <taxon>Nucleocytoviricota</taxon>
        <taxon>Megaviricetes</taxon>
        <taxon>Pimascovirales</taxon>
        <taxon>Pimascovirales incertae sedis</taxon>
        <taxon>Marseilleviridae</taxon>
    </lineage>
</organism>
<dbReference type="InterPro" id="IPR027417">
    <property type="entry name" value="P-loop_NTPase"/>
</dbReference>
<evidence type="ECO:0000313" key="9">
    <source>
        <dbReference type="EMBL" id="QBK88023.1"/>
    </source>
</evidence>
<dbReference type="Gene3D" id="3.40.50.300">
    <property type="entry name" value="P-loop containing nucleotide triphosphate hydrolases"/>
    <property type="match status" value="1"/>
</dbReference>
<dbReference type="EMBL" id="MK500373">
    <property type="protein sequence ID" value="QBK88023.1"/>
    <property type="molecule type" value="Genomic_DNA"/>
</dbReference>
<dbReference type="Pfam" id="PF01583">
    <property type="entry name" value="APS_kinase"/>
    <property type="match status" value="1"/>
</dbReference>
<protein>
    <submittedName>
        <fullName evidence="9">ATP-sulfurylase</fullName>
    </submittedName>
</protein>
<dbReference type="InterPro" id="IPR025980">
    <property type="entry name" value="ATP-Sase_PUA-like_dom"/>
</dbReference>
<keyword evidence="3" id="KW-0548">Nucleotidyltransferase</keyword>
<dbReference type="Gene3D" id="3.40.50.620">
    <property type="entry name" value="HUPs"/>
    <property type="match status" value="1"/>
</dbReference>
<dbReference type="NCBIfam" id="TIGR00339">
    <property type="entry name" value="sopT"/>
    <property type="match status" value="1"/>
</dbReference>
<dbReference type="Pfam" id="PF01747">
    <property type="entry name" value="ATP-sulfurylase"/>
    <property type="match status" value="1"/>
</dbReference>
<accession>A0A481YXP2</accession>
<dbReference type="GO" id="GO:0004781">
    <property type="term" value="F:sulfate adenylyltransferase (ATP) activity"/>
    <property type="evidence" value="ECO:0007669"/>
    <property type="project" value="UniProtKB-EC"/>
</dbReference>
<keyword evidence="2" id="KW-0808">Transferase</keyword>
<dbReference type="PANTHER" id="PTHR42700">
    <property type="entry name" value="SULFATE ADENYLYLTRANSFERASE"/>
    <property type="match status" value="1"/>
</dbReference>
<dbReference type="SUPFAM" id="SSF88697">
    <property type="entry name" value="PUA domain-like"/>
    <property type="match status" value="1"/>
</dbReference>
<dbReference type="InterPro" id="IPR059117">
    <property type="entry name" value="APS_kinase_dom"/>
</dbReference>
<dbReference type="Pfam" id="PF14306">
    <property type="entry name" value="PUA_2"/>
    <property type="match status" value="1"/>
</dbReference>
<name>A0A481YXP2_9VIRU</name>
<dbReference type="InterPro" id="IPR002650">
    <property type="entry name" value="Sulphate_adenylyltransferase"/>
</dbReference>
<dbReference type="Gene3D" id="3.10.400.10">
    <property type="entry name" value="Sulfate adenylyltransferase"/>
    <property type="match status" value="1"/>
</dbReference>
<dbReference type="PANTHER" id="PTHR42700:SF1">
    <property type="entry name" value="SULFATE ADENYLYLTRANSFERASE"/>
    <property type="match status" value="1"/>
</dbReference>
<proteinExistence type="predicted"/>
<gene>
    <name evidence="9" type="ORF">LCMAC202_03850</name>
</gene>
<dbReference type="InterPro" id="IPR024951">
    <property type="entry name" value="Sulfurylase_cat_dom"/>
</dbReference>
<dbReference type="CDD" id="cd00517">
    <property type="entry name" value="ATPS"/>
    <property type="match status" value="1"/>
</dbReference>
<evidence type="ECO:0000256" key="2">
    <source>
        <dbReference type="ARBA" id="ARBA00022679"/>
    </source>
</evidence>
<evidence type="ECO:0000256" key="5">
    <source>
        <dbReference type="ARBA" id="ARBA00022840"/>
    </source>
</evidence>
<evidence type="ECO:0000256" key="4">
    <source>
        <dbReference type="ARBA" id="ARBA00022741"/>
    </source>
</evidence>
<dbReference type="GO" id="GO:0019379">
    <property type="term" value="P:sulfate assimilation, phosphoadenylyl sulfate reduction by phosphoadenylyl-sulfate reductase (thioredoxin)"/>
    <property type="evidence" value="ECO:0007669"/>
    <property type="project" value="TreeGrafter"/>
</dbReference>
<keyword evidence="5" id="KW-0067">ATP-binding</keyword>
<dbReference type="GO" id="GO:0010134">
    <property type="term" value="P:sulfate assimilation via adenylyl sulfate reduction"/>
    <property type="evidence" value="ECO:0007669"/>
    <property type="project" value="TreeGrafter"/>
</dbReference>
<dbReference type="InterPro" id="IPR014729">
    <property type="entry name" value="Rossmann-like_a/b/a_fold"/>
</dbReference>
<dbReference type="GO" id="GO:0005524">
    <property type="term" value="F:ATP binding"/>
    <property type="evidence" value="ECO:0007669"/>
    <property type="project" value="UniProtKB-KW"/>
</dbReference>
<sequence length="549" mass="62292">MFSVTLTKRELYDLECLLLGAFSPLKGFLREKDYFSVLQNMRLSSGELWPIPVTLSVTDRDAIKDGDTVLLKDPQGIPLAELQAVEIYKPEPHYEALSIFGSDDTNHPFVAHLLRDEEYWYVGGELKALRLPPHYDFLQYRCSAEESRQWLKDNGWYTVVGFQTRNPMHRSHYHLTRYAMEQAGPDSKLLLTPAVGPTQVCDVDYPTRVKGYIALLQNYPPESVRLVLLPLAMRMAGPREALLHSLVRANYGCSHFVVGRDHAGPSYKKKDGSSFYEPYAAQELLKQHANDLPIKIITSVQIVYVKELQEYRPITEVPEEMTVMNISGTQQREILESGEPLPEWFTFPAVSAGLVKRYPPKHKQGLCIYFVGLSGAGKSTLANFLIQKLGEMVSRRVTLLDGDIVRLNLCKGLGFTKEDRSTNVRRVGWTASEIVKHGGICICSTIAPYQEDRLANRRRISTWGNYVEVWVKTCIEKCEERDIKGLYKLAREGKITNFTGITDPFETPTPELILCGDSIDKIDNNITQIIEYLQNNGLLINELTISCDF</sequence>
<dbReference type="SUPFAM" id="SSF52540">
    <property type="entry name" value="P-loop containing nucleoside triphosphate hydrolases"/>
    <property type="match status" value="1"/>
</dbReference>
<feature type="domain" description="Sulphate adenylyltransferase catalytic" evidence="7">
    <location>
        <begin position="139"/>
        <end position="356"/>
    </location>
</feature>
<feature type="domain" description="ATP-sulfurylase PUA-like" evidence="8">
    <location>
        <begin position="3"/>
        <end position="129"/>
    </location>
</feature>